<reference evidence="1 2" key="1">
    <citation type="submission" date="2019-08" db="EMBL/GenBank/DDBJ databases">
        <title>In-depth cultivation of the pig gut microbiome towards novel bacterial diversity and tailored functional studies.</title>
        <authorList>
            <person name="Wylensek D."/>
            <person name="Hitch T.C.A."/>
            <person name="Clavel T."/>
        </authorList>
    </citation>
    <scope>NUCLEOTIDE SEQUENCE [LARGE SCALE GENOMIC DNA]</scope>
    <source>
        <strain evidence="1 2">WCA-383-APC-5B</strain>
    </source>
</reference>
<gene>
    <name evidence="1" type="ORF">FYJ33_13190</name>
</gene>
<dbReference type="Proteomes" id="UP000460287">
    <property type="component" value="Unassembled WGS sequence"/>
</dbReference>
<keyword evidence="2" id="KW-1185">Reference proteome</keyword>
<dbReference type="AlphaFoldDB" id="A0A7X2N065"/>
<sequence>MKKINKKQVAEILGVHTKSLSRWDNEKIKYELAKACYKVIDIAKEGRSIYFYIEYEEYAQSNDEFLGEVFRVKDIKNLKMYTRRKIQSIEKKELITRKELCSDINVAIRTSKRYDEKLIENGVFQKLDDEIYICVNKETKERVLVNREVYNNFWRKNSLIKKELKSLAKRYAKKEFSIDDYNYLRDIIISKSDSKNMYYKVNKIVIKYDNYLYNMLMEEDEKASSFLLGNSCGPLIIIYNGDVDVTYYKKLFGATCCDNRRMSATNEAY</sequence>
<comment type="caution">
    <text evidence="1">The sequence shown here is derived from an EMBL/GenBank/DDBJ whole genome shotgun (WGS) entry which is preliminary data.</text>
</comment>
<name>A0A7X2N065_9CLOT</name>
<accession>A0A7X2N065</accession>
<dbReference type="RefSeq" id="WP_154532213.1">
    <property type="nucleotide sequence ID" value="NZ_VULX01000028.1"/>
</dbReference>
<organism evidence="1 2">
    <name type="scientific">Inconstantimicrobium porci</name>
    <dbReference type="NCBI Taxonomy" id="2652291"/>
    <lineage>
        <taxon>Bacteria</taxon>
        <taxon>Bacillati</taxon>
        <taxon>Bacillota</taxon>
        <taxon>Clostridia</taxon>
        <taxon>Eubacteriales</taxon>
        <taxon>Clostridiaceae</taxon>
        <taxon>Inconstantimicrobium</taxon>
    </lineage>
</organism>
<evidence type="ECO:0000313" key="2">
    <source>
        <dbReference type="Proteomes" id="UP000460287"/>
    </source>
</evidence>
<evidence type="ECO:0000313" key="1">
    <source>
        <dbReference type="EMBL" id="MSR92319.1"/>
    </source>
</evidence>
<dbReference type="EMBL" id="VULX01000028">
    <property type="protein sequence ID" value="MSR92319.1"/>
    <property type="molecule type" value="Genomic_DNA"/>
</dbReference>
<protein>
    <submittedName>
        <fullName evidence="1">Uncharacterized protein</fullName>
    </submittedName>
</protein>
<proteinExistence type="predicted"/>